<dbReference type="InterPro" id="IPR013825">
    <property type="entry name" value="Topo_IA_cen_sub2"/>
</dbReference>
<gene>
    <name evidence="11" type="ORF">GBAR_LOCUS1267</name>
</gene>
<dbReference type="GO" id="GO:0005634">
    <property type="term" value="C:nucleus"/>
    <property type="evidence" value="ECO:0007669"/>
    <property type="project" value="TreeGrafter"/>
</dbReference>
<evidence type="ECO:0000256" key="8">
    <source>
        <dbReference type="SAM" id="MobiDB-lite"/>
    </source>
</evidence>
<dbReference type="Gene3D" id="3.40.50.140">
    <property type="match status" value="1"/>
</dbReference>
<evidence type="ECO:0000256" key="7">
    <source>
        <dbReference type="RuleBase" id="RU362092"/>
    </source>
</evidence>
<dbReference type="EMBL" id="CASHTH010000190">
    <property type="protein sequence ID" value="CAI7993510.1"/>
    <property type="molecule type" value="Genomic_DNA"/>
</dbReference>
<feature type="compositionally biased region" description="Basic residues" evidence="8">
    <location>
        <begin position="831"/>
        <end position="849"/>
    </location>
</feature>
<evidence type="ECO:0000259" key="10">
    <source>
        <dbReference type="PROSITE" id="PS52039"/>
    </source>
</evidence>
<keyword evidence="4 7" id="KW-0799">Topoisomerase</keyword>
<evidence type="ECO:0000256" key="1">
    <source>
        <dbReference type="ARBA" id="ARBA00000213"/>
    </source>
</evidence>
<dbReference type="InterPro" id="IPR023406">
    <property type="entry name" value="Topo_IA_AS"/>
</dbReference>
<dbReference type="Gene3D" id="1.10.290.10">
    <property type="entry name" value="Topoisomerase I, domain 4"/>
    <property type="match status" value="1"/>
</dbReference>
<dbReference type="InterPro" id="IPR003601">
    <property type="entry name" value="Topo_IA_2"/>
</dbReference>
<dbReference type="FunFam" id="1.10.290.10:FF:000001">
    <property type="entry name" value="DNA topoisomerase"/>
    <property type="match status" value="1"/>
</dbReference>
<evidence type="ECO:0000256" key="3">
    <source>
        <dbReference type="ARBA" id="ARBA00012891"/>
    </source>
</evidence>
<dbReference type="PROSITE" id="PS50880">
    <property type="entry name" value="TOPRIM"/>
    <property type="match status" value="1"/>
</dbReference>
<dbReference type="Gene3D" id="2.70.20.10">
    <property type="entry name" value="Topoisomerase I, domain 3"/>
    <property type="match status" value="1"/>
</dbReference>
<dbReference type="InterPro" id="IPR003602">
    <property type="entry name" value="Topo_IA_DNA-bd_dom"/>
</dbReference>
<evidence type="ECO:0000313" key="11">
    <source>
        <dbReference type="EMBL" id="CAI7993510.1"/>
    </source>
</evidence>
<dbReference type="GO" id="GO:0006310">
    <property type="term" value="P:DNA recombination"/>
    <property type="evidence" value="ECO:0007669"/>
    <property type="project" value="TreeGrafter"/>
</dbReference>
<dbReference type="CDD" id="cd00186">
    <property type="entry name" value="TOP1Ac"/>
    <property type="match status" value="1"/>
</dbReference>
<dbReference type="GO" id="GO:0003677">
    <property type="term" value="F:DNA binding"/>
    <property type="evidence" value="ECO:0007669"/>
    <property type="project" value="UniProtKB-KW"/>
</dbReference>
<feature type="domain" description="Toprim" evidence="9">
    <location>
        <begin position="3"/>
        <end position="159"/>
    </location>
</feature>
<dbReference type="InterPro" id="IPR000380">
    <property type="entry name" value="Topo_IA"/>
</dbReference>
<accession>A0AA35QV92</accession>
<dbReference type="PROSITE" id="PS00396">
    <property type="entry name" value="TOPO_IA_1"/>
    <property type="match status" value="1"/>
</dbReference>
<evidence type="ECO:0000256" key="6">
    <source>
        <dbReference type="ARBA" id="ARBA00023235"/>
    </source>
</evidence>
<comment type="function">
    <text evidence="7">Introduces a single-strand break via transesterification at a target site in duplex DNA. Releases the supercoiling and torsional tension of DNA introduced during the DNA replication and transcription by transiently cleaving and rejoining one strand of the DNA duplex. The scissile phosphodiester is attacked by the catalytic tyrosine of the enzyme, resulting in the formation of a DNA-(5'-phosphotyrosyl)-enzyme intermediate and the expulsion of a 3'-OH DNA strand.</text>
</comment>
<dbReference type="InterPro" id="IPR006171">
    <property type="entry name" value="TOPRIM_dom"/>
</dbReference>
<dbReference type="Proteomes" id="UP001174909">
    <property type="component" value="Unassembled WGS sequence"/>
</dbReference>
<dbReference type="Pfam" id="PF01131">
    <property type="entry name" value="Topoisom_bac"/>
    <property type="match status" value="1"/>
</dbReference>
<dbReference type="GO" id="GO:0003917">
    <property type="term" value="F:DNA topoisomerase type I (single strand cut, ATP-independent) activity"/>
    <property type="evidence" value="ECO:0007669"/>
    <property type="project" value="UniProtKB-EC"/>
</dbReference>
<keyword evidence="6 7" id="KW-0413">Isomerase</keyword>
<dbReference type="SUPFAM" id="SSF56712">
    <property type="entry name" value="Prokaryotic type I DNA topoisomerase"/>
    <property type="match status" value="1"/>
</dbReference>
<comment type="catalytic activity">
    <reaction evidence="1 7">
        <text>ATP-independent breakage of single-stranded DNA, followed by passage and rejoining.</text>
        <dbReference type="EC" id="5.6.2.1"/>
    </reaction>
</comment>
<dbReference type="SMART" id="SM00436">
    <property type="entry name" value="TOP1Bc"/>
    <property type="match status" value="1"/>
</dbReference>
<dbReference type="Pfam" id="PF01751">
    <property type="entry name" value="Toprim"/>
    <property type="match status" value="1"/>
</dbReference>
<dbReference type="SMART" id="SM00493">
    <property type="entry name" value="TOPRIM"/>
    <property type="match status" value="1"/>
</dbReference>
<dbReference type="InterPro" id="IPR013824">
    <property type="entry name" value="Topo_IA_cen_sub1"/>
</dbReference>
<keyword evidence="12" id="KW-1185">Reference proteome</keyword>
<reference evidence="11" key="1">
    <citation type="submission" date="2023-03" db="EMBL/GenBank/DDBJ databases">
        <authorList>
            <person name="Steffen K."/>
            <person name="Cardenas P."/>
        </authorList>
    </citation>
    <scope>NUCLEOTIDE SEQUENCE</scope>
</reference>
<dbReference type="GO" id="GO:0006281">
    <property type="term" value="P:DNA repair"/>
    <property type="evidence" value="ECO:0007669"/>
    <property type="project" value="TreeGrafter"/>
</dbReference>
<feature type="region of interest" description="Disordered" evidence="8">
    <location>
        <begin position="828"/>
        <end position="849"/>
    </location>
</feature>
<organism evidence="11 12">
    <name type="scientific">Geodia barretti</name>
    <name type="common">Barrett's horny sponge</name>
    <dbReference type="NCBI Taxonomy" id="519541"/>
    <lineage>
        <taxon>Eukaryota</taxon>
        <taxon>Metazoa</taxon>
        <taxon>Porifera</taxon>
        <taxon>Demospongiae</taxon>
        <taxon>Heteroscleromorpha</taxon>
        <taxon>Tetractinellida</taxon>
        <taxon>Astrophorina</taxon>
        <taxon>Geodiidae</taxon>
        <taxon>Geodia</taxon>
    </lineage>
</organism>
<dbReference type="PANTHER" id="PTHR11390:SF20">
    <property type="entry name" value="DNA TOPOISOMERASE 3-BETA-1"/>
    <property type="match status" value="1"/>
</dbReference>
<keyword evidence="5 7" id="KW-0238">DNA-binding</keyword>
<proteinExistence type="inferred from homology"/>
<dbReference type="PRINTS" id="PR00417">
    <property type="entry name" value="PRTPISMRASEI"/>
</dbReference>
<dbReference type="PANTHER" id="PTHR11390">
    <property type="entry name" value="PROKARYOTIC DNA TOPOISOMERASE"/>
    <property type="match status" value="1"/>
</dbReference>
<dbReference type="InterPro" id="IPR013826">
    <property type="entry name" value="Topo_IA_cen_sub3"/>
</dbReference>
<evidence type="ECO:0000259" key="9">
    <source>
        <dbReference type="PROSITE" id="PS50880"/>
    </source>
</evidence>
<evidence type="ECO:0000256" key="5">
    <source>
        <dbReference type="ARBA" id="ARBA00023125"/>
    </source>
</evidence>
<evidence type="ECO:0000256" key="2">
    <source>
        <dbReference type="ARBA" id="ARBA00009446"/>
    </source>
</evidence>
<dbReference type="Gene3D" id="1.10.460.10">
    <property type="entry name" value="Topoisomerase I, domain 2"/>
    <property type="match status" value="1"/>
</dbReference>
<evidence type="ECO:0000313" key="12">
    <source>
        <dbReference type="Proteomes" id="UP001174909"/>
    </source>
</evidence>
<dbReference type="InterPro" id="IPR013497">
    <property type="entry name" value="Topo_IA_cen"/>
</dbReference>
<dbReference type="EC" id="5.6.2.1" evidence="3 7"/>
<comment type="similarity">
    <text evidence="2 7">Belongs to the type IA topoisomerase family.</text>
</comment>
<dbReference type="SMART" id="SM00437">
    <property type="entry name" value="TOP1Ac"/>
    <property type="match status" value="1"/>
</dbReference>
<dbReference type="InterPro" id="IPR034144">
    <property type="entry name" value="TOPRIM_TopoIII"/>
</dbReference>
<sequence>MVVVLMVAEKPSLARSLAEILSKKQCRRRKSDCSACDVYEFEGIFPPGGGGVRVTFKMTSVCGHVMSLDFQPQYNKWEQIDPVDLFDAETMKKESMPNLRIPHFLRNEGKGVDYLVLWLDCDKEGENICFEVMEEVEPVMRHQRIPSTQAVYRARFSSITESAILKAFGALGLPDWNESRSVDARMELDLRIGCAFTRFQTMTFQTKYAGLNSSVISYGPCQTPTLGFCVQRHDEILQFKSEKYWKLAAKISRGGRGGPVVSLDWGREGLFDKEVTLLFLARVQDCREAVVVGVAEKPRSKAPPIALHTVELLRAASSKLHIGPKLAMDYAERLYTEGYISYPRTETTKYPKDFDFRSILSSLSGHPEFGEHASSILRTSIKPPSGGVDVGDHPPITPMRSASRDQLRDSEWKIYDFVARHFLATLMPECKYKLTEVEISIGSEVFHWSGTTPTSPGFTAVYPWQEVHGMETSVEWNKDQHWNVDQMKLSEHETTPPGYLTESELITLMEKHRIGTDASIPVHIENICSRNYVHVDSERRLVPTKLGVVLVHGYQKIDPQLVQPTMRSAVEEQLNLIAKGKADFDSVLQHTLNIFRAKFEFFRSHIEELDELFEASFSSVAETGRPLSRCGKCQRYLKFIAARPQRMYCAHCNQTYSLPQGGSIKLYKEIKCPLDDFELLVFSSPTKSYLVCPYCYNQPPFKGVAKGMGCNQCPHQSCPHAMPQGRVDQCSECERGTLVLEPYIKTGGPAPKWKISCNGPKCRVMYEGFAGSSDVHSSKERCEGCGSSLLTADLSRVSVENSGGSKVTGCWECDDVISNLVVPATPDYKRGTGRRGRKRGRGRGVIKKF</sequence>
<dbReference type="Pfam" id="PF23546">
    <property type="entry name" value="Zn_ribbon_TOP3B"/>
    <property type="match status" value="1"/>
</dbReference>
<name>A0AA35QV92_GEOBA</name>
<feature type="region of interest" description="Disordered" evidence="8">
    <location>
        <begin position="381"/>
        <end position="403"/>
    </location>
</feature>
<feature type="domain" description="Topo IA-type catalytic" evidence="10">
    <location>
        <begin position="175"/>
        <end position="599"/>
    </location>
</feature>
<dbReference type="InterPro" id="IPR023405">
    <property type="entry name" value="Topo_IA_core_domain"/>
</dbReference>
<dbReference type="InterPro" id="IPR056452">
    <property type="entry name" value="Zn_ribbon_TOP3B"/>
</dbReference>
<evidence type="ECO:0000256" key="4">
    <source>
        <dbReference type="ARBA" id="ARBA00023029"/>
    </source>
</evidence>
<protein>
    <recommendedName>
        <fullName evidence="3 7">DNA topoisomerase</fullName>
        <ecNumber evidence="3 7">5.6.2.1</ecNumber>
    </recommendedName>
</protein>
<dbReference type="AlphaFoldDB" id="A0AA35QV92"/>
<dbReference type="CDD" id="cd03362">
    <property type="entry name" value="TOPRIM_TopoIA_TopoIII"/>
    <property type="match status" value="1"/>
</dbReference>
<dbReference type="FunFam" id="3.40.50.140:FF:000002">
    <property type="entry name" value="DNA topoisomerase"/>
    <property type="match status" value="1"/>
</dbReference>
<comment type="caution">
    <text evidence="11">The sequence shown here is derived from an EMBL/GenBank/DDBJ whole genome shotgun (WGS) entry which is preliminary data.</text>
</comment>
<dbReference type="GO" id="GO:0006265">
    <property type="term" value="P:DNA topological change"/>
    <property type="evidence" value="ECO:0007669"/>
    <property type="project" value="InterPro"/>
</dbReference>
<dbReference type="PROSITE" id="PS52039">
    <property type="entry name" value="TOPO_IA_2"/>
    <property type="match status" value="1"/>
</dbReference>